<protein>
    <submittedName>
        <fullName evidence="1">Uncharacterized protein</fullName>
    </submittedName>
</protein>
<evidence type="ECO:0000313" key="2">
    <source>
        <dbReference type="Proteomes" id="UP001607303"/>
    </source>
</evidence>
<gene>
    <name evidence="1" type="ORF">V1477_020429</name>
</gene>
<dbReference type="EMBL" id="JAYRBN010000116">
    <property type="protein sequence ID" value="KAL2721609.1"/>
    <property type="molecule type" value="Genomic_DNA"/>
</dbReference>
<reference evidence="1 2" key="1">
    <citation type="journal article" date="2024" name="Ann. Entomol. Soc. Am.">
        <title>Genomic analyses of the southern and eastern yellowjacket wasps (Hymenoptera: Vespidae) reveal evolutionary signatures of social life.</title>
        <authorList>
            <person name="Catto M.A."/>
            <person name="Caine P.B."/>
            <person name="Orr S.E."/>
            <person name="Hunt B.G."/>
            <person name="Goodisman M.A.D."/>
        </authorList>
    </citation>
    <scope>NUCLEOTIDE SEQUENCE [LARGE SCALE GENOMIC DNA]</scope>
    <source>
        <strain evidence="1">232</strain>
        <tissue evidence="1">Head and thorax</tissue>
    </source>
</reference>
<accession>A0ABD2ALY4</accession>
<name>A0ABD2ALY4_VESMC</name>
<keyword evidence="2" id="KW-1185">Reference proteome</keyword>
<dbReference type="AlphaFoldDB" id="A0ABD2ALY4"/>
<organism evidence="1 2">
    <name type="scientific">Vespula maculifrons</name>
    <name type="common">Eastern yellow jacket</name>
    <name type="synonym">Wasp</name>
    <dbReference type="NCBI Taxonomy" id="7453"/>
    <lineage>
        <taxon>Eukaryota</taxon>
        <taxon>Metazoa</taxon>
        <taxon>Ecdysozoa</taxon>
        <taxon>Arthropoda</taxon>
        <taxon>Hexapoda</taxon>
        <taxon>Insecta</taxon>
        <taxon>Pterygota</taxon>
        <taxon>Neoptera</taxon>
        <taxon>Endopterygota</taxon>
        <taxon>Hymenoptera</taxon>
        <taxon>Apocrita</taxon>
        <taxon>Aculeata</taxon>
        <taxon>Vespoidea</taxon>
        <taxon>Vespidae</taxon>
        <taxon>Vespinae</taxon>
        <taxon>Vespula</taxon>
    </lineage>
</organism>
<sequence>MHSESLWSTNTVARGKGNKLSVGLALSPSDLSPSSHEFLPSLLGYFARKLFAGSLKITAQTSYDGASPICFAISKDLLSHFILQSPPPMLLPILPPSSIPSPIPLL</sequence>
<dbReference type="Proteomes" id="UP001607303">
    <property type="component" value="Unassembled WGS sequence"/>
</dbReference>
<comment type="caution">
    <text evidence="1">The sequence shown here is derived from an EMBL/GenBank/DDBJ whole genome shotgun (WGS) entry which is preliminary data.</text>
</comment>
<proteinExistence type="predicted"/>
<evidence type="ECO:0000313" key="1">
    <source>
        <dbReference type="EMBL" id="KAL2721609.1"/>
    </source>
</evidence>